<gene>
    <name evidence="3" type="ORF">EVOR1521_LOCUS1892</name>
</gene>
<dbReference type="GO" id="GO:0016020">
    <property type="term" value="C:membrane"/>
    <property type="evidence" value="ECO:0007669"/>
    <property type="project" value="TreeGrafter"/>
</dbReference>
<feature type="transmembrane region" description="Helical" evidence="1">
    <location>
        <begin position="197"/>
        <end position="216"/>
    </location>
</feature>
<dbReference type="InterPro" id="IPR002656">
    <property type="entry name" value="Acyl_transf_3_dom"/>
</dbReference>
<dbReference type="InterPro" id="IPR050879">
    <property type="entry name" value="Acyltransferase_3"/>
</dbReference>
<evidence type="ECO:0000313" key="3">
    <source>
        <dbReference type="EMBL" id="CAJ1371614.1"/>
    </source>
</evidence>
<proteinExistence type="predicted"/>
<dbReference type="GO" id="GO:0016747">
    <property type="term" value="F:acyltransferase activity, transferring groups other than amino-acyl groups"/>
    <property type="evidence" value="ECO:0007669"/>
    <property type="project" value="InterPro"/>
</dbReference>
<feature type="transmembrane region" description="Helical" evidence="1">
    <location>
        <begin position="114"/>
        <end position="133"/>
    </location>
</feature>
<sequence length="314" mass="34832">MQLPHLQGVRCLCAAWVLCSRFLPSEHAGIWRVGQLRGGECGAACFMVLSGFVAQWQPALELRQLRRFFLRRFLRLWPAAWLAMAWSLALQPQLPRGSCLLLLQWSKEEAMQCPNGATWTASMLLPCWLIFPCLSSPLCRPCPKLTFAVVVGLWLLSCLWPVDGPVMAMPSFILGVAAAFVVQASDKDETVGRMHGILADLIAVGMATVVTFVGQTDEYHRYLALPTALFFLLATAGGGMVQALLRHKALASLGDATLYVYLFQEPLFESLAAWEPKLRHSAEGFVFFVLLLWLLAGLYAAFAEPWLLRMACAE</sequence>
<keyword evidence="1" id="KW-1133">Transmembrane helix</keyword>
<dbReference type="EMBL" id="CAUJNA010000089">
    <property type="protein sequence ID" value="CAJ1371614.1"/>
    <property type="molecule type" value="Genomic_DNA"/>
</dbReference>
<keyword evidence="1" id="KW-0472">Membrane</keyword>
<dbReference type="GO" id="GO:0000271">
    <property type="term" value="P:polysaccharide biosynthetic process"/>
    <property type="evidence" value="ECO:0007669"/>
    <property type="project" value="TreeGrafter"/>
</dbReference>
<evidence type="ECO:0000313" key="4">
    <source>
        <dbReference type="Proteomes" id="UP001178507"/>
    </source>
</evidence>
<organism evidence="3 4">
    <name type="scientific">Effrenium voratum</name>
    <dbReference type="NCBI Taxonomy" id="2562239"/>
    <lineage>
        <taxon>Eukaryota</taxon>
        <taxon>Sar</taxon>
        <taxon>Alveolata</taxon>
        <taxon>Dinophyceae</taxon>
        <taxon>Suessiales</taxon>
        <taxon>Symbiodiniaceae</taxon>
        <taxon>Effrenium</taxon>
    </lineage>
</organism>
<feature type="domain" description="Acyltransferase 3" evidence="2">
    <location>
        <begin position="6"/>
        <end position="294"/>
    </location>
</feature>
<evidence type="ECO:0000259" key="2">
    <source>
        <dbReference type="Pfam" id="PF01757"/>
    </source>
</evidence>
<dbReference type="Proteomes" id="UP001178507">
    <property type="component" value="Unassembled WGS sequence"/>
</dbReference>
<feature type="transmembrane region" description="Helical" evidence="1">
    <location>
        <begin position="222"/>
        <end position="245"/>
    </location>
</feature>
<evidence type="ECO:0000256" key="1">
    <source>
        <dbReference type="SAM" id="Phobius"/>
    </source>
</evidence>
<comment type="caution">
    <text evidence="3">The sequence shown here is derived from an EMBL/GenBank/DDBJ whole genome shotgun (WGS) entry which is preliminary data.</text>
</comment>
<dbReference type="PANTHER" id="PTHR23028">
    <property type="entry name" value="ACETYLTRANSFERASE"/>
    <property type="match status" value="1"/>
</dbReference>
<accession>A0AA36HLZ9</accession>
<name>A0AA36HLZ9_9DINO</name>
<feature type="transmembrane region" description="Helical" evidence="1">
    <location>
        <begin position="284"/>
        <end position="302"/>
    </location>
</feature>
<feature type="transmembrane region" description="Helical" evidence="1">
    <location>
        <begin position="168"/>
        <end position="185"/>
    </location>
</feature>
<dbReference type="AlphaFoldDB" id="A0AA36HLZ9"/>
<keyword evidence="4" id="KW-1185">Reference proteome</keyword>
<keyword evidence="1" id="KW-0812">Transmembrane</keyword>
<protein>
    <recommendedName>
        <fullName evidence="2">Acyltransferase 3 domain-containing protein</fullName>
    </recommendedName>
</protein>
<dbReference type="Pfam" id="PF01757">
    <property type="entry name" value="Acyl_transf_3"/>
    <property type="match status" value="1"/>
</dbReference>
<reference evidence="3" key="1">
    <citation type="submission" date="2023-08" db="EMBL/GenBank/DDBJ databases">
        <authorList>
            <person name="Chen Y."/>
            <person name="Shah S."/>
            <person name="Dougan E. K."/>
            <person name="Thang M."/>
            <person name="Chan C."/>
        </authorList>
    </citation>
    <scope>NUCLEOTIDE SEQUENCE</scope>
</reference>
<feature type="transmembrane region" description="Helical" evidence="1">
    <location>
        <begin position="73"/>
        <end position="94"/>
    </location>
</feature>
<dbReference type="PANTHER" id="PTHR23028:SF53">
    <property type="entry name" value="ACYL_TRANSF_3 DOMAIN-CONTAINING PROTEIN"/>
    <property type="match status" value="1"/>
</dbReference>
<feature type="transmembrane region" description="Helical" evidence="1">
    <location>
        <begin position="145"/>
        <end position="162"/>
    </location>
</feature>